<organismHost>
    <name type="scientific">Lepidoptera</name>
    <name type="common">moths &amp; butterflies</name>
    <dbReference type="NCBI Taxonomy" id="7088"/>
</organismHost>
<sequence>MSSSTEMPTKRGLNCEEQQEVGSSNVKRGRYASPKKRMSNGSTTSVDSASKKIPKSVIGQLVTKNMYSVNNEAYYLFKFLVDNVPKNYYGNHHMFQTLKMDAVYEIELVYENKSLSIAKVTECKNVDKTVLAKHYVELSDFDGEDTISVLAKLKFGFKILDNDTYKAVFVVNHGNSLDNSCPVQIECMANLKRWAASIKDESITDENSLLEYFNYFQNQIFSLNRIKCQQSNGNFKNFALQNITQISVSKVTDFEIDEDLDNINNISRSNKRIVTGFVDKVNVERQSDERFSISYLLKERDDDEWIRASFYVKNLQNNNNNNSGGNDKKNDKMEKLEKLETDLNQLNDLIENDILKVQIYVAYDYVTKNCNVLGLTKIEIDTDNFEGF</sequence>
<keyword evidence="1" id="KW-0175">Coiled coil</keyword>
<reference evidence="3" key="1">
    <citation type="journal article" date="2011" name="J. Invertebr. Pathol.">
        <title>Sequence comparison between three geographically distinct Spodoptera frugiperda multiple nucleopolyhedrovirus isolates: Detecting positively selected genes.</title>
        <authorList>
            <person name="Simon O."/>
            <person name="Palma L."/>
            <person name="Beperet I."/>
            <person name="Munoz D."/>
            <person name="Lopez-Ferber M."/>
            <person name="Caballero P."/>
            <person name="Williams T."/>
        </authorList>
    </citation>
    <scope>NUCLEOTIDE SEQUENCE</scope>
    <source>
        <strain evidence="3">Nicaraguan</strain>
    </source>
</reference>
<dbReference type="EMBL" id="JF899325">
    <property type="protein sequence ID" value="AFH59034.1"/>
    <property type="molecule type" value="Genomic_DNA"/>
</dbReference>
<accession>E9L684</accession>
<reference evidence="4" key="2">
    <citation type="journal article" date="2012" name="J. Invertebr. Pathol.">
        <title>Analysis of a naturally-occurring deletion mutant of Spodoptera frugiperda multiple nucleopolyhedrovirus reveals sf58 as a new per os infectivity factor of lepidopteran-infecting baculoviruses.</title>
        <authorList>
            <person name="Simon O."/>
            <person name="Palma L."/>
            <person name="Williams T."/>
            <person name="Lopez-Ferber M."/>
            <person name="Caballero P."/>
        </authorList>
    </citation>
    <scope>NUCLEOTIDE SEQUENCE</scope>
    <source>
        <strain evidence="4">Nicaraguan</strain>
    </source>
</reference>
<proteinExistence type="predicted"/>
<evidence type="ECO:0000256" key="2">
    <source>
        <dbReference type="SAM" id="MobiDB-lite"/>
    </source>
</evidence>
<evidence type="ECO:0000313" key="6">
    <source>
        <dbReference type="EMBL" id="QRN46202.1"/>
    </source>
</evidence>
<feature type="coiled-coil region" evidence="1">
    <location>
        <begin position="326"/>
        <end position="356"/>
    </location>
</feature>
<protein>
    <submittedName>
        <fullName evidence="3 5">Lef-3</fullName>
    </submittedName>
</protein>
<dbReference type="EMBL" id="MW162628">
    <property type="protein sequence ID" value="QRN46202.1"/>
    <property type="molecule type" value="Genomic_DNA"/>
</dbReference>
<dbReference type="InterPro" id="IPR008415">
    <property type="entry name" value="Baculo_LEF-3"/>
</dbReference>
<dbReference type="EMBL" id="MK503925">
    <property type="protein sequence ID" value="QED40290.1"/>
    <property type="molecule type" value="Genomic_DNA"/>
</dbReference>
<evidence type="ECO:0000313" key="4">
    <source>
        <dbReference type="EMBL" id="AFH59034.1"/>
    </source>
</evidence>
<feature type="compositionally biased region" description="Polar residues" evidence="2">
    <location>
        <begin position="39"/>
        <end position="48"/>
    </location>
</feature>
<evidence type="ECO:0000256" key="1">
    <source>
        <dbReference type="SAM" id="Coils"/>
    </source>
</evidence>
<reference evidence="6" key="4">
    <citation type="journal article" date="2021" name="Infect. Genet. Evol.">
        <title>Genomic diversity in a population of Spodoptera frugiperda nucleopolyhedrovirus.</title>
        <authorList>
            <person name="Masson T."/>
            <person name="Fabre M.L."/>
            <person name="Pidre M.L."/>
            <person name="Niz J.M."/>
            <person name="Berretta M.F."/>
            <person name="Romanowski V."/>
            <person name="Ferrelli M.L."/>
        </authorList>
    </citation>
    <scope>NUCLEOTIDE SEQUENCE</scope>
    <source>
        <strain evidence="6">ARG-M</strain>
    </source>
</reference>
<dbReference type="GO" id="GO:0003677">
    <property type="term" value="F:DNA binding"/>
    <property type="evidence" value="ECO:0007669"/>
    <property type="project" value="InterPro"/>
</dbReference>
<dbReference type="Pfam" id="PF05847">
    <property type="entry name" value="Baculo_LEF-3"/>
    <property type="match status" value="1"/>
</dbReference>
<evidence type="ECO:0000313" key="5">
    <source>
        <dbReference type="EMBL" id="QED40290.1"/>
    </source>
</evidence>
<organism evidence="3">
    <name type="scientific">Spodoptera frugiperda nuclear polyhedrosis virus</name>
    <name type="common">SfNPV</name>
    <dbReference type="NCBI Taxonomy" id="10455"/>
    <lineage>
        <taxon>Viruses</taxon>
        <taxon>Viruses incertae sedis</taxon>
        <taxon>Naldaviricetes</taxon>
        <taxon>Lefavirales</taxon>
        <taxon>Baculoviridae</taxon>
        <taxon>Alphabaculovirus</taxon>
        <taxon>Alphabaculovirus spofrugiperdae</taxon>
    </lineage>
</organism>
<name>E9L684_NPVSF</name>
<feature type="compositionally biased region" description="Basic residues" evidence="2">
    <location>
        <begin position="27"/>
        <end position="38"/>
    </location>
</feature>
<gene>
    <name evidence="3" type="ORF">Sf90</name>
</gene>
<feature type="region of interest" description="Disordered" evidence="2">
    <location>
        <begin position="1"/>
        <end position="49"/>
    </location>
</feature>
<evidence type="ECO:0000313" key="3">
    <source>
        <dbReference type="EMBL" id="ADV91323.1"/>
    </source>
</evidence>
<dbReference type="EMBL" id="HM595733">
    <property type="protein sequence ID" value="ADV91323.1"/>
    <property type="molecule type" value="Genomic_DNA"/>
</dbReference>
<reference evidence="5" key="3">
    <citation type="submission" date="2019-02" db="EMBL/GenBank/DDBJ databases">
        <title>Genetic diversity of Spodoptera frugiperda multiple nucleopolyhedovirus and pathogenicity against corn- and rice-strain S. frugiperda larvae.</title>
        <authorList>
            <person name="Harrison R.L."/>
            <person name="Rowley D.L."/>
            <person name="Popham H.J."/>
        </authorList>
    </citation>
    <scope>NUCLEOTIDE SEQUENCE</scope>
    <source>
        <strain evidence="5">IIBBL BCIPV 1197</strain>
    </source>
</reference>
<dbReference type="GO" id="GO:0006355">
    <property type="term" value="P:regulation of DNA-templated transcription"/>
    <property type="evidence" value="ECO:0007669"/>
    <property type="project" value="InterPro"/>
</dbReference>